<keyword evidence="3" id="KW-1185">Reference proteome</keyword>
<reference evidence="2" key="1">
    <citation type="submission" date="2023-04" db="EMBL/GenBank/DDBJ databases">
        <title>Completed genome of Mycoplasma lagogenitalium type strain 12MS.</title>
        <authorList>
            <person name="Spergser J."/>
        </authorList>
    </citation>
    <scope>NUCLEOTIDE SEQUENCE</scope>
    <source>
        <strain evidence="2">12MS</strain>
    </source>
</reference>
<accession>A0ABY8LXN7</accession>
<gene>
    <name evidence="2" type="ORF">QEG99_01970</name>
</gene>
<evidence type="ECO:0000313" key="2">
    <source>
        <dbReference type="EMBL" id="WGI37031.1"/>
    </source>
</evidence>
<dbReference type="EMBL" id="CP122979">
    <property type="protein sequence ID" value="WGI37031.1"/>
    <property type="molecule type" value="Genomic_DNA"/>
</dbReference>
<protein>
    <submittedName>
        <fullName evidence="2">Uncharacterized protein</fullName>
    </submittedName>
</protein>
<feature type="transmembrane region" description="Helical" evidence="1">
    <location>
        <begin position="12"/>
        <end position="34"/>
    </location>
</feature>
<organism evidence="2 3">
    <name type="scientific">Mesomycoplasma lagogenitalium</name>
    <dbReference type="NCBI Taxonomy" id="171286"/>
    <lineage>
        <taxon>Bacteria</taxon>
        <taxon>Bacillati</taxon>
        <taxon>Mycoplasmatota</taxon>
        <taxon>Mycoplasmoidales</taxon>
        <taxon>Metamycoplasmataceae</taxon>
        <taxon>Mesomycoplasma</taxon>
    </lineage>
</organism>
<evidence type="ECO:0000313" key="3">
    <source>
        <dbReference type="Proteomes" id="UP001179842"/>
    </source>
</evidence>
<name>A0ABY8LXN7_9BACT</name>
<proteinExistence type="predicted"/>
<dbReference type="RefSeq" id="WP_280102334.1">
    <property type="nucleotide sequence ID" value="NZ_CP122979.1"/>
</dbReference>
<keyword evidence="1" id="KW-0812">Transmembrane</keyword>
<dbReference type="Proteomes" id="UP001179842">
    <property type="component" value="Chromosome"/>
</dbReference>
<keyword evidence="1" id="KW-1133">Transmembrane helix</keyword>
<keyword evidence="1" id="KW-0472">Membrane</keyword>
<evidence type="ECO:0000256" key="1">
    <source>
        <dbReference type="SAM" id="Phobius"/>
    </source>
</evidence>
<feature type="transmembrane region" description="Helical" evidence="1">
    <location>
        <begin position="723"/>
        <end position="746"/>
    </location>
</feature>
<feature type="transmembrane region" description="Helical" evidence="1">
    <location>
        <begin position="758"/>
        <end position="779"/>
    </location>
</feature>
<sequence>MKIKNKKLIKKIGYLPLINLPIAIIAPATFVSYANSYDDLKTQSLAKIEEINQKIKQTINQKLANELKTVYPTQQESEKIRYYDILILNFNIIETSLKNLINNYLEIINKDNYYIQEKKLINTLSIQEKEEIITNLLSEVEQKYILNPEWLNNSSNFPQYNIDYKVNDKQTNPSELEKINSIINNLNHSITHDQLSNDKIINNINKKIEEHIERDEIILQNAYNNKQIGNIQIKQSALDRNAFEVKKSDIFITDKNNLFTYEDTFTYENINDIYVANGKILFVSTIITYNNVKAKMFSSFNFKYSFKQTMENDVNNLINNINENQQIFLKEDSVNKKINEISNEDFYSPSVNVPFNFSVKKINDYNNSDTQVMLNYQVSVNYPKNFKFDFIDLNEDYFYQKESEYLFQKIKSSKLLDINLAKNLPVSITSKGKEITADDARFFSPLETIAQINGDPEGYSYKIKSINKVIDSDGSIADVEVEVSNGIDSKIYKTKLSGFKIENDPDRKIINSNSQLTESEKEQLYNEVSSSSLDLYRKLINSPDYDKLTNQDKLLFLAASALVSDQSSKKYFEKVLNQVENDQEFQQLDSEQKMLYLQEKYKKEIENLLKTNNDLFSKVFDKSIATQVESIIKNLEENKKIDSSLIEKNIDIINKNKELINEFLNKNIQNENFDTKELEKFDQMIEKTLDELKNISPENQEKLINALNDVDIKKVKNVAEKTILWTIVSIGFLITAIGLSATIYLFINNKRKIKEKLIMLLSLNSITISALIVAIYILIDLLK</sequence>